<dbReference type="InParanoid" id="A0A6L2PZN6"/>
<evidence type="ECO:0000313" key="2">
    <source>
        <dbReference type="Proteomes" id="UP000502823"/>
    </source>
</evidence>
<protein>
    <recommendedName>
        <fullName evidence="3">DDE-1 domain-containing protein</fullName>
    </recommendedName>
</protein>
<proteinExistence type="predicted"/>
<dbReference type="Gene3D" id="3.30.420.10">
    <property type="entry name" value="Ribonuclease H-like superfamily/Ribonuclease H"/>
    <property type="match status" value="1"/>
</dbReference>
<dbReference type="GO" id="GO:0003676">
    <property type="term" value="F:nucleic acid binding"/>
    <property type="evidence" value="ECO:0007669"/>
    <property type="project" value="InterPro"/>
</dbReference>
<dbReference type="PANTHER" id="PTHR47326">
    <property type="entry name" value="TRANSPOSABLE ELEMENT TC3 TRANSPOSASE-LIKE PROTEIN"/>
    <property type="match status" value="1"/>
</dbReference>
<name>A0A6L2PZN6_COPFO</name>
<comment type="caution">
    <text evidence="1">The sequence shown here is derived from an EMBL/GenBank/DDBJ whole genome shotgun (WGS) entry which is preliminary data.</text>
</comment>
<sequence>ALRSQHIARAGNCRCLIQVFGAFCVDFQQRLEEDGFAEKLVSSDEATFRVCGKVSRHNVRIWGTENPHATVEHVRDLPKVNVFCAVSSCKIYGPFFFAETTVTCINYLDMLQRWLMSQLQEDSEDFIF</sequence>
<gene>
    <name evidence="1" type="ORF">Cfor_02906</name>
</gene>
<dbReference type="AlphaFoldDB" id="A0A6L2PZN6"/>
<organism evidence="1 2">
    <name type="scientific">Coptotermes formosanus</name>
    <name type="common">Formosan subterranean termite</name>
    <dbReference type="NCBI Taxonomy" id="36987"/>
    <lineage>
        <taxon>Eukaryota</taxon>
        <taxon>Metazoa</taxon>
        <taxon>Ecdysozoa</taxon>
        <taxon>Arthropoda</taxon>
        <taxon>Hexapoda</taxon>
        <taxon>Insecta</taxon>
        <taxon>Pterygota</taxon>
        <taxon>Neoptera</taxon>
        <taxon>Polyneoptera</taxon>
        <taxon>Dictyoptera</taxon>
        <taxon>Blattodea</taxon>
        <taxon>Blattoidea</taxon>
        <taxon>Termitoidae</taxon>
        <taxon>Rhinotermitidae</taxon>
        <taxon>Coptotermes</taxon>
    </lineage>
</organism>
<dbReference type="OrthoDB" id="8195099at2759"/>
<keyword evidence="2" id="KW-1185">Reference proteome</keyword>
<accession>A0A6L2PZN6</accession>
<dbReference type="PANTHER" id="PTHR47326:SF1">
    <property type="entry name" value="HTH PSQ-TYPE DOMAIN-CONTAINING PROTEIN"/>
    <property type="match status" value="1"/>
</dbReference>
<dbReference type="EMBL" id="BLKM01012228">
    <property type="protein sequence ID" value="GFG35935.1"/>
    <property type="molecule type" value="Genomic_DNA"/>
</dbReference>
<dbReference type="InterPro" id="IPR036397">
    <property type="entry name" value="RNaseH_sf"/>
</dbReference>
<evidence type="ECO:0008006" key="3">
    <source>
        <dbReference type="Google" id="ProtNLM"/>
    </source>
</evidence>
<feature type="non-terminal residue" evidence="1">
    <location>
        <position position="1"/>
    </location>
</feature>
<dbReference type="Proteomes" id="UP000502823">
    <property type="component" value="Unassembled WGS sequence"/>
</dbReference>
<evidence type="ECO:0000313" key="1">
    <source>
        <dbReference type="EMBL" id="GFG35935.1"/>
    </source>
</evidence>
<reference evidence="2" key="1">
    <citation type="submission" date="2020-01" db="EMBL/GenBank/DDBJ databases">
        <title>Draft genome sequence of the Termite Coptotermes fromosanus.</title>
        <authorList>
            <person name="Itakura S."/>
            <person name="Yosikawa Y."/>
            <person name="Umezawa K."/>
        </authorList>
    </citation>
    <scope>NUCLEOTIDE SEQUENCE [LARGE SCALE GENOMIC DNA]</scope>
</reference>